<feature type="coiled-coil region" evidence="1">
    <location>
        <begin position="762"/>
        <end position="820"/>
    </location>
</feature>
<feature type="region of interest" description="Disordered" evidence="2">
    <location>
        <begin position="214"/>
        <end position="236"/>
    </location>
</feature>
<name>A0A699H3V8_TANCI</name>
<feature type="region of interest" description="Disordered" evidence="2">
    <location>
        <begin position="584"/>
        <end position="609"/>
    </location>
</feature>
<feature type="compositionally biased region" description="Basic and acidic residues" evidence="2">
    <location>
        <begin position="584"/>
        <end position="596"/>
    </location>
</feature>
<dbReference type="AlphaFoldDB" id="A0A699H3V8"/>
<comment type="caution">
    <text evidence="4">The sequence shown here is derived from an EMBL/GenBank/DDBJ whole genome shotgun (WGS) entry which is preliminary data.</text>
</comment>
<dbReference type="EMBL" id="BKCJ010100862">
    <property type="protein sequence ID" value="GEX30929.1"/>
    <property type="molecule type" value="Genomic_DNA"/>
</dbReference>
<evidence type="ECO:0000256" key="3">
    <source>
        <dbReference type="SAM" id="Phobius"/>
    </source>
</evidence>
<keyword evidence="3" id="KW-1133">Transmembrane helix</keyword>
<feature type="non-terminal residue" evidence="4">
    <location>
        <position position="862"/>
    </location>
</feature>
<keyword evidence="1" id="KW-0175">Coiled coil</keyword>
<evidence type="ECO:0000256" key="1">
    <source>
        <dbReference type="SAM" id="Coils"/>
    </source>
</evidence>
<reference evidence="4" key="1">
    <citation type="journal article" date="2019" name="Sci. Rep.">
        <title>Draft genome of Tanacetum cinerariifolium, the natural source of mosquito coil.</title>
        <authorList>
            <person name="Yamashiro T."/>
            <person name="Shiraishi A."/>
            <person name="Satake H."/>
            <person name="Nakayama K."/>
        </authorList>
    </citation>
    <scope>NUCLEOTIDE SEQUENCE</scope>
</reference>
<evidence type="ECO:0000313" key="4">
    <source>
        <dbReference type="EMBL" id="GEX30929.1"/>
    </source>
</evidence>
<proteinExistence type="predicted"/>
<keyword evidence="3" id="KW-0812">Transmembrane</keyword>
<sequence>MKSIQIFLEEFNYIPFGEKPQILFQAWYKFFAIQYAQPKDSNELFQTLLEDLQIIKKELIDCNHLTFFDDNSSKEIATSSSNQEKEGPPQDSDIRQLIREECCIEVSEKQMQNMEDTILELVEICRHKELLCMHDNVDDLIESALNSKLFSINSQHLNKKKQEVKNVVEQSAERQNRIVESLKNFKVIHKSSISLKNTSQISSVHAVAPILSTKEPEHSPSMGYENPNTTSETKSDEIIKSGVEELVPILSENEVTSEDKWKCDMPVCENYPICDDHSDIFSDSKNDDDISSDDDDFEDIEYVEASLPDLEIVSIEEDNVVHQEEEEVDIEDVFQIQDIVLREKLLSINRLIANIQSLNDNPTPDRVLNFSVSFPISEESDNSISDNFSPEFKTFCDHTEETRSGNITTHADDSLLEYDSFFFEIEPDQERLINVVKNNIPDDSSNDPLLEEADLFLASDNSIPPGNENFANDSEGDIRFVKTLLSDDSIPFPNNESSESDFDNTSIPLPPPEPPDAEEEIPVVMNDRYEFDDDYSSFMCVIYSKMFLSFLSAESEDTIFDQGFTPHQLKSLVFGYLSRIPHHEPSQPAKKLRDDYGAPGGPTIGGKSHSSIQRLLAGAVQNTEVRGGVMPALPFVLYSVSTTPEREGGDHTELLVGANLRTTGSLQRTSILIITSATTTTPIADPAAMLMRNLLALLYLVLILLLRAEVILFLAAFLIYLMVDEFSPPKIFTSIRGMDHDQLFTEFNVGAACQISLSAKVLKTRDKEIENLKAQLLLKEAEAAEAIRLHAETSQLEAAKKSLRDEVTALNKHNTILEKERNALYVKVMDLQAVVVSKDRELTNSAVQLTSIKSHNDNLADR</sequence>
<protein>
    <submittedName>
        <fullName evidence="4">Uncharacterized protein</fullName>
    </submittedName>
</protein>
<gene>
    <name evidence="4" type="ORF">Tci_302904</name>
</gene>
<accession>A0A699H3V8</accession>
<evidence type="ECO:0000256" key="2">
    <source>
        <dbReference type="SAM" id="MobiDB-lite"/>
    </source>
</evidence>
<feature type="transmembrane region" description="Helical" evidence="3">
    <location>
        <begin position="696"/>
        <end position="723"/>
    </location>
</feature>
<organism evidence="4">
    <name type="scientific">Tanacetum cinerariifolium</name>
    <name type="common">Dalmatian daisy</name>
    <name type="synonym">Chrysanthemum cinerariifolium</name>
    <dbReference type="NCBI Taxonomy" id="118510"/>
    <lineage>
        <taxon>Eukaryota</taxon>
        <taxon>Viridiplantae</taxon>
        <taxon>Streptophyta</taxon>
        <taxon>Embryophyta</taxon>
        <taxon>Tracheophyta</taxon>
        <taxon>Spermatophyta</taxon>
        <taxon>Magnoliopsida</taxon>
        <taxon>eudicotyledons</taxon>
        <taxon>Gunneridae</taxon>
        <taxon>Pentapetalae</taxon>
        <taxon>asterids</taxon>
        <taxon>campanulids</taxon>
        <taxon>Asterales</taxon>
        <taxon>Asteraceae</taxon>
        <taxon>Asteroideae</taxon>
        <taxon>Anthemideae</taxon>
        <taxon>Anthemidinae</taxon>
        <taxon>Tanacetum</taxon>
    </lineage>
</organism>
<feature type="region of interest" description="Disordered" evidence="2">
    <location>
        <begin position="490"/>
        <end position="518"/>
    </location>
</feature>
<feature type="compositionally biased region" description="Polar residues" evidence="2">
    <location>
        <begin position="492"/>
        <end position="507"/>
    </location>
</feature>
<keyword evidence="3" id="KW-0472">Membrane</keyword>